<comment type="caution">
    <text evidence="8">The sequence shown here is derived from an EMBL/GenBank/DDBJ whole genome shotgun (WGS) entry which is preliminary data.</text>
</comment>
<feature type="domain" description="RecJ OB" evidence="7">
    <location>
        <begin position="443"/>
        <end position="547"/>
    </location>
</feature>
<evidence type="ECO:0000259" key="7">
    <source>
        <dbReference type="Pfam" id="PF17768"/>
    </source>
</evidence>
<accession>K2GC70</accession>
<dbReference type="AlphaFoldDB" id="K2GC70"/>
<evidence type="ECO:0000259" key="6">
    <source>
        <dbReference type="Pfam" id="PF01368"/>
    </source>
</evidence>
<evidence type="ECO:0000256" key="1">
    <source>
        <dbReference type="ARBA" id="ARBA00005915"/>
    </source>
</evidence>
<keyword evidence="2" id="KW-0540">Nuclease</keyword>
<dbReference type="Gene3D" id="2.40.50.460">
    <property type="match status" value="1"/>
</dbReference>
<evidence type="ECO:0000313" key="8">
    <source>
        <dbReference type="EMBL" id="EKE27839.1"/>
    </source>
</evidence>
<name>K2GC70_9BACT</name>
<dbReference type="InterPro" id="IPR038763">
    <property type="entry name" value="DHH_sf"/>
</dbReference>
<evidence type="ECO:0000256" key="3">
    <source>
        <dbReference type="ARBA" id="ARBA00022801"/>
    </source>
</evidence>
<evidence type="ECO:0000256" key="4">
    <source>
        <dbReference type="ARBA" id="ARBA00022839"/>
    </source>
</evidence>
<dbReference type="GO" id="GO:0004527">
    <property type="term" value="F:exonuclease activity"/>
    <property type="evidence" value="ECO:0007669"/>
    <property type="project" value="UniProtKB-KW"/>
</dbReference>
<dbReference type="Pfam" id="PF17768">
    <property type="entry name" value="RecJ_OB"/>
    <property type="match status" value="1"/>
</dbReference>
<dbReference type="Gene3D" id="3.90.1640.30">
    <property type="match status" value="1"/>
</dbReference>
<dbReference type="SUPFAM" id="SSF64182">
    <property type="entry name" value="DHH phosphoesterases"/>
    <property type="match status" value="1"/>
</dbReference>
<keyword evidence="5" id="KW-0175">Coiled coil</keyword>
<proteinExistence type="inferred from homology"/>
<gene>
    <name evidence="8" type="ORF">ACD_3C00143G0001</name>
</gene>
<evidence type="ECO:0000256" key="2">
    <source>
        <dbReference type="ARBA" id="ARBA00022722"/>
    </source>
</evidence>
<sequence>MITLKWNRIKILKDNCPDLESALLENRNINSEMKESFFSPKFSDLHDPFLFGEMESWTNRIIKAKENSERVVVFWDYDVDWVSSTAMLVKFFHHIWIQVSYRLPHRVTDWYWLKSYFFDDLQKNKVSLVVTVDCWTRDIDAINYAASLWIDIIITDHHTVPEIIPQNIISLINPKNPKCKYPNKGLSWSWVAFKLLHALAVKLFPENEVEWIIKNYIDFAMLWTVADCMELIWENRVIAYLWLKQLKHTNSHGLKKLLEWSDLDNMDADVIGFKVWPRLNAAWRMDTPYKALKVLLAWEQNLDEALAEIEDLNLNRKESVERFLRIAKDKADISKNVIFYDSKDIEHWIIWLIAWRLCEAHNKIAIVLKDEWEKLVWSVRWPAFLSLIPLLDSCKDLFEVYWWHDQAAWFTILKKNFLEFAKKIEHWVKKYIVNKDSTKTIVIDTIVDLKAVDSKMLLLINRMMPYGIWNPKPLFMLKNVRFDQVAYLWKEQKHLRFSINWSKLEFKAFWMWEHYSKLVRSNWYAIIFELEKNIWNWRESLSLNIKDIVI</sequence>
<keyword evidence="3" id="KW-0378">Hydrolase</keyword>
<reference evidence="8" key="1">
    <citation type="journal article" date="2012" name="Science">
        <title>Fermentation, hydrogen, and sulfur metabolism in multiple uncultivated bacterial phyla.</title>
        <authorList>
            <person name="Wrighton K.C."/>
            <person name="Thomas B.C."/>
            <person name="Sharon I."/>
            <person name="Miller C.S."/>
            <person name="Castelle C.J."/>
            <person name="VerBerkmoes N.C."/>
            <person name="Wilkins M.J."/>
            <person name="Hettich R.L."/>
            <person name="Lipton M.S."/>
            <person name="Williams K.H."/>
            <person name="Long P.E."/>
            <person name="Banfield J.F."/>
        </authorList>
    </citation>
    <scope>NUCLEOTIDE SEQUENCE [LARGE SCALE GENOMIC DNA]</scope>
</reference>
<protein>
    <submittedName>
        <fullName evidence="8">Uncharacterized protein</fullName>
    </submittedName>
</protein>
<evidence type="ECO:0000256" key="5">
    <source>
        <dbReference type="SAM" id="Coils"/>
    </source>
</evidence>
<keyword evidence="4" id="KW-0269">Exonuclease</keyword>
<dbReference type="InterPro" id="IPR041122">
    <property type="entry name" value="RecJ_OB"/>
</dbReference>
<dbReference type="Pfam" id="PF01368">
    <property type="entry name" value="DHH"/>
    <property type="match status" value="1"/>
</dbReference>
<dbReference type="PANTHER" id="PTHR30255">
    <property type="entry name" value="SINGLE-STRANDED-DNA-SPECIFIC EXONUCLEASE RECJ"/>
    <property type="match status" value="1"/>
</dbReference>
<organism evidence="8">
    <name type="scientific">uncultured bacterium</name>
    <name type="common">gcode 4</name>
    <dbReference type="NCBI Taxonomy" id="1234023"/>
    <lineage>
        <taxon>Bacteria</taxon>
        <taxon>environmental samples</taxon>
    </lineage>
</organism>
<dbReference type="InterPro" id="IPR001667">
    <property type="entry name" value="DDH_dom"/>
</dbReference>
<dbReference type="EMBL" id="AMFJ01000417">
    <property type="protein sequence ID" value="EKE27839.1"/>
    <property type="molecule type" value="Genomic_DNA"/>
</dbReference>
<feature type="coiled-coil region" evidence="5">
    <location>
        <begin position="295"/>
        <end position="322"/>
    </location>
</feature>
<dbReference type="InterPro" id="IPR051673">
    <property type="entry name" value="SSDNA_exonuclease_RecJ"/>
</dbReference>
<dbReference type="PANTHER" id="PTHR30255:SF2">
    <property type="entry name" value="SINGLE-STRANDED-DNA-SPECIFIC EXONUCLEASE RECJ"/>
    <property type="match status" value="1"/>
</dbReference>
<comment type="similarity">
    <text evidence="1">Belongs to the RecJ family.</text>
</comment>
<feature type="domain" description="DDH" evidence="6">
    <location>
        <begin position="70"/>
        <end position="221"/>
    </location>
</feature>